<dbReference type="InterPro" id="IPR016181">
    <property type="entry name" value="Acyl_CoA_acyltransferase"/>
</dbReference>
<dbReference type="Proteomes" id="UP000198362">
    <property type="component" value="Unassembled WGS sequence"/>
</dbReference>
<dbReference type="GO" id="GO:0016747">
    <property type="term" value="F:acyltransferase activity, transferring groups other than amino-acyl groups"/>
    <property type="evidence" value="ECO:0007669"/>
    <property type="project" value="InterPro"/>
</dbReference>
<dbReference type="PROSITE" id="PS51186">
    <property type="entry name" value="GNAT"/>
    <property type="match status" value="1"/>
</dbReference>
<dbReference type="SUPFAM" id="SSF55729">
    <property type="entry name" value="Acyl-CoA N-acyltransferases (Nat)"/>
    <property type="match status" value="1"/>
</dbReference>
<dbReference type="OrthoDB" id="9799092at2"/>
<accession>A0A239FY26</accession>
<organism evidence="2 3">
    <name type="scientific">Asanoa hainanensis</name>
    <dbReference type="NCBI Taxonomy" id="560556"/>
    <lineage>
        <taxon>Bacteria</taxon>
        <taxon>Bacillati</taxon>
        <taxon>Actinomycetota</taxon>
        <taxon>Actinomycetes</taxon>
        <taxon>Micromonosporales</taxon>
        <taxon>Micromonosporaceae</taxon>
        <taxon>Asanoa</taxon>
    </lineage>
</organism>
<name>A0A239FY26_9ACTN</name>
<dbReference type="RefSeq" id="WP_089243506.1">
    <property type="nucleotide sequence ID" value="NZ_FZPH01000001.1"/>
</dbReference>
<dbReference type="Pfam" id="PF00583">
    <property type="entry name" value="Acetyltransf_1"/>
    <property type="match status" value="1"/>
</dbReference>
<keyword evidence="2" id="KW-0808">Transferase</keyword>
<evidence type="ECO:0000259" key="1">
    <source>
        <dbReference type="PROSITE" id="PS51186"/>
    </source>
</evidence>
<sequence length="431" mass="47222">MLAVQTHVKGPDGESEFRTILAKPSFRPDLSRVALDPVSRAVVGCLLVQNSPGDSQGWIDSIAVRRSERGRQVTAALVASALRGFLAAGLTSAGLGVMLDEAVAQDLWVCEALGFTVAYRWTRFVRPVDGTIDSSVKLAVSKVADLPDDELRDVAVWLAARNRLPASYVGYLGSVGEQVYVELKALSPGAVLAQLHHRGKRVGLMMAEWDPKSSRAWLHGPWAPLDEAADALYAALSPHIPAEKNELEAFCDRANRIVTDFAACNGLLPDGVFNNLAFARGGEVAEPVNPVLPYEERHFAAFERLHYNAHPDTELTAARIVAEGVPLWLVFRDGAMRGYFTYRYAAGESIARIEHMSTDPSLPEDIRTEVWVDLLRAALRTIFENPRIGQVEMVTRSVQSDPGASAVGFELVRSMRIFRTVPRLTTHVSTI</sequence>
<keyword evidence="3" id="KW-1185">Reference proteome</keyword>
<feature type="domain" description="N-acetyltransferase" evidence="1">
    <location>
        <begin position="1"/>
        <end position="147"/>
    </location>
</feature>
<evidence type="ECO:0000313" key="2">
    <source>
        <dbReference type="EMBL" id="SNS61655.1"/>
    </source>
</evidence>
<protein>
    <submittedName>
        <fullName evidence="2">Acetyltransferase (GNAT) family protein</fullName>
    </submittedName>
</protein>
<proteinExistence type="predicted"/>
<dbReference type="EMBL" id="FZPH01000001">
    <property type="protein sequence ID" value="SNS61655.1"/>
    <property type="molecule type" value="Genomic_DNA"/>
</dbReference>
<dbReference type="Gene3D" id="3.40.630.30">
    <property type="match status" value="1"/>
</dbReference>
<dbReference type="InterPro" id="IPR000182">
    <property type="entry name" value="GNAT_dom"/>
</dbReference>
<evidence type="ECO:0000313" key="3">
    <source>
        <dbReference type="Proteomes" id="UP000198362"/>
    </source>
</evidence>
<gene>
    <name evidence="2" type="ORF">SAMN05421812_101126</name>
</gene>
<reference evidence="2 3" key="1">
    <citation type="submission" date="2017-06" db="EMBL/GenBank/DDBJ databases">
        <authorList>
            <person name="Kim H.J."/>
            <person name="Triplett B.A."/>
        </authorList>
    </citation>
    <scope>NUCLEOTIDE SEQUENCE [LARGE SCALE GENOMIC DNA]</scope>
    <source>
        <strain evidence="2 3">CGMCC 4.5593</strain>
    </source>
</reference>
<dbReference type="AlphaFoldDB" id="A0A239FY26"/>